<reference evidence="1 2" key="1">
    <citation type="submission" date="2009-02" db="EMBL/GenBank/DDBJ databases">
        <authorList>
            <person name="Fulton L."/>
            <person name="Clifton S."/>
            <person name="Fulton B."/>
            <person name="Xu J."/>
            <person name="Minx P."/>
            <person name="Pepin K.H."/>
            <person name="Johnson M."/>
            <person name="Bhonagiri V."/>
            <person name="Nash W.E."/>
            <person name="Mardis E.R."/>
            <person name="Wilson R.K."/>
        </authorList>
    </citation>
    <scope>NUCLEOTIDE SEQUENCE [LARGE SCALE GENOMIC DNA]</scope>
    <source>
        <strain evidence="1 2">DSM 16841</strain>
    </source>
</reference>
<dbReference type="EMBL" id="ACFY01000113">
    <property type="protein sequence ID" value="EEG93162.1"/>
    <property type="molecule type" value="Genomic_DNA"/>
</dbReference>
<gene>
    <name evidence="1" type="ORF">ROSEINA2194_02924</name>
</gene>
<reference evidence="1 2" key="2">
    <citation type="submission" date="2009-03" db="EMBL/GenBank/DDBJ databases">
        <title>Draft genome sequence of Roseburia inulinivorans (DSM 16841).</title>
        <authorList>
            <person name="Sudarsanam P."/>
            <person name="Ley R."/>
            <person name="Guruge J."/>
            <person name="Turnbaugh P.J."/>
            <person name="Mahowald M."/>
            <person name="Liep D."/>
            <person name="Gordon J."/>
        </authorList>
    </citation>
    <scope>NUCLEOTIDE SEQUENCE [LARGE SCALE GENOMIC DNA]</scope>
    <source>
        <strain evidence="1 2">DSM 16841</strain>
    </source>
</reference>
<dbReference type="Proteomes" id="UP000003561">
    <property type="component" value="Unassembled WGS sequence"/>
</dbReference>
<accession>C0FVZ8</accession>
<sequence>MRLEDMREQFPKMPESMKRMIEQEVAVQIGQEKENDNPKVVTYKKRKKKQWHTVCWWHLWWLLWHLQQRSVQVLLTRCIIRRLENMA</sequence>
<evidence type="ECO:0000313" key="1">
    <source>
        <dbReference type="EMBL" id="EEG93162.1"/>
    </source>
</evidence>
<protein>
    <submittedName>
        <fullName evidence="1">Uncharacterized protein</fullName>
    </submittedName>
</protein>
<evidence type="ECO:0000313" key="2">
    <source>
        <dbReference type="Proteomes" id="UP000003561"/>
    </source>
</evidence>
<name>C0FVZ8_9FIRM</name>
<organism evidence="1 2">
    <name type="scientific">Roseburia inulinivorans DSM 16841</name>
    <dbReference type="NCBI Taxonomy" id="622312"/>
    <lineage>
        <taxon>Bacteria</taxon>
        <taxon>Bacillati</taxon>
        <taxon>Bacillota</taxon>
        <taxon>Clostridia</taxon>
        <taxon>Lachnospirales</taxon>
        <taxon>Lachnospiraceae</taxon>
        <taxon>Roseburia</taxon>
    </lineage>
</organism>
<proteinExistence type="predicted"/>
<dbReference type="RefSeq" id="WP_007887801.1">
    <property type="nucleotide sequence ID" value="NZ_ACFY01000113.1"/>
</dbReference>
<dbReference type="AlphaFoldDB" id="C0FVZ8"/>
<comment type="caution">
    <text evidence="1">The sequence shown here is derived from an EMBL/GenBank/DDBJ whole genome shotgun (WGS) entry which is preliminary data.</text>
</comment>